<reference evidence="1 2" key="1">
    <citation type="submission" date="2020-08" db="EMBL/GenBank/DDBJ databases">
        <title>Draft genome sequencing of an Anaerocolumna strain isolated from anoxic soil subjected to BSD treatment.</title>
        <authorList>
            <person name="Uek A."/>
            <person name="Tonouchi A."/>
        </authorList>
    </citation>
    <scope>NUCLEOTIDE SEQUENCE [LARGE SCALE GENOMIC DNA]</scope>
    <source>
        <strain evidence="1 2">CTTW</strain>
    </source>
</reference>
<gene>
    <name evidence="1" type="ORF">bsdcttw_46680</name>
</gene>
<evidence type="ECO:0000313" key="2">
    <source>
        <dbReference type="Proteomes" id="UP000515703"/>
    </source>
</evidence>
<dbReference type="KEGG" id="acht:bsdcttw_46680"/>
<dbReference type="Proteomes" id="UP000515703">
    <property type="component" value="Chromosome"/>
</dbReference>
<protein>
    <submittedName>
        <fullName evidence="1">Uncharacterized protein</fullName>
    </submittedName>
</protein>
<reference evidence="1 2" key="2">
    <citation type="submission" date="2020-08" db="EMBL/GenBank/DDBJ databases">
        <authorList>
            <person name="Ueki A."/>
            <person name="Tonouchi A."/>
        </authorList>
    </citation>
    <scope>NUCLEOTIDE SEQUENCE [LARGE SCALE GENOMIC DNA]</scope>
    <source>
        <strain evidence="1 2">CTTW</strain>
    </source>
</reference>
<sequence length="106" mass="12026">MRLFNVTDTEENKLIMQGATIPMLARMWGLEPGYLTSAVGLGEKVKGKYLIEPIGLRETPSNSMPVTLWHEWDKIYEIAGMIRNGKARIVSERVKGGWRRHTEVIG</sequence>
<dbReference type="RefSeq" id="WP_185257173.1">
    <property type="nucleotide sequence ID" value="NZ_AP023368.1"/>
</dbReference>
<dbReference type="AlphaFoldDB" id="A0A7M3SAL0"/>
<name>A0A7M3SAL0_9FIRM</name>
<proteinExistence type="predicted"/>
<accession>A0A7M3SAL0</accession>
<keyword evidence="2" id="KW-1185">Reference proteome</keyword>
<evidence type="ECO:0000313" key="1">
    <source>
        <dbReference type="EMBL" id="BCK01628.1"/>
    </source>
</evidence>
<dbReference type="EMBL" id="AP023368">
    <property type="protein sequence ID" value="BCK01628.1"/>
    <property type="molecule type" value="Genomic_DNA"/>
</dbReference>
<organism evidence="1 2">
    <name type="scientific">Anaerocolumna chitinilytica</name>
    <dbReference type="NCBI Taxonomy" id="1727145"/>
    <lineage>
        <taxon>Bacteria</taxon>
        <taxon>Bacillati</taxon>
        <taxon>Bacillota</taxon>
        <taxon>Clostridia</taxon>
        <taxon>Lachnospirales</taxon>
        <taxon>Lachnospiraceae</taxon>
        <taxon>Anaerocolumna</taxon>
    </lineage>
</organism>